<feature type="region of interest" description="Disordered" evidence="2">
    <location>
        <begin position="121"/>
        <end position="189"/>
    </location>
</feature>
<proteinExistence type="predicted"/>
<keyword evidence="3" id="KW-1133">Transmembrane helix</keyword>
<dbReference type="CTD" id="147744"/>
<feature type="chain" id="PRO_5044648487" evidence="4">
    <location>
        <begin position="20"/>
        <end position="189"/>
    </location>
</feature>
<dbReference type="RefSeq" id="XP_020859701.1">
    <property type="nucleotide sequence ID" value="XM_021004042.1"/>
</dbReference>
<keyword evidence="1" id="KW-1015">Disulfide bond</keyword>
<evidence type="ECO:0000313" key="7">
    <source>
        <dbReference type="RefSeq" id="XP_020859702.1"/>
    </source>
</evidence>
<feature type="transmembrane region" description="Helical" evidence="3">
    <location>
        <begin position="88"/>
        <end position="111"/>
    </location>
</feature>
<keyword evidence="3 6" id="KW-0812">Transmembrane</keyword>
<evidence type="ECO:0000313" key="6">
    <source>
        <dbReference type="RefSeq" id="XP_020859701.1"/>
    </source>
</evidence>
<gene>
    <name evidence="6 7 8" type="primary">TMEM190</name>
</gene>
<feature type="compositionally biased region" description="Acidic residues" evidence="2">
    <location>
        <begin position="168"/>
        <end position="189"/>
    </location>
</feature>
<evidence type="ECO:0000256" key="3">
    <source>
        <dbReference type="SAM" id="Phobius"/>
    </source>
</evidence>
<name>A0A6P5LMX3_PHACI</name>
<keyword evidence="4" id="KW-0732">Signal</keyword>
<evidence type="ECO:0000256" key="2">
    <source>
        <dbReference type="SAM" id="MobiDB-lite"/>
    </source>
</evidence>
<evidence type="ECO:0000313" key="5">
    <source>
        <dbReference type="Proteomes" id="UP000515140"/>
    </source>
</evidence>
<dbReference type="KEGG" id="pcw:110220140"/>
<dbReference type="RefSeq" id="XP_020859702.1">
    <property type="nucleotide sequence ID" value="XM_021004043.1"/>
</dbReference>
<organism evidence="5 7">
    <name type="scientific">Phascolarctos cinereus</name>
    <name type="common">Koala</name>
    <dbReference type="NCBI Taxonomy" id="38626"/>
    <lineage>
        <taxon>Eukaryota</taxon>
        <taxon>Metazoa</taxon>
        <taxon>Chordata</taxon>
        <taxon>Craniata</taxon>
        <taxon>Vertebrata</taxon>
        <taxon>Euteleostomi</taxon>
        <taxon>Mammalia</taxon>
        <taxon>Metatheria</taxon>
        <taxon>Diprotodontia</taxon>
        <taxon>Phascolarctidae</taxon>
        <taxon>Phascolarctos</taxon>
    </lineage>
</organism>
<feature type="signal peptide" evidence="4">
    <location>
        <begin position="1"/>
        <end position="19"/>
    </location>
</feature>
<dbReference type="PANTHER" id="PTHR37868:SF1">
    <property type="entry name" value="TRANSMEMBRANE PROTEIN 190"/>
    <property type="match status" value="1"/>
</dbReference>
<keyword evidence="5" id="KW-1185">Reference proteome</keyword>
<keyword evidence="3" id="KW-0472">Membrane</keyword>
<protein>
    <submittedName>
        <fullName evidence="6 7">Transmembrane protein 190 isoform X1</fullName>
    </submittedName>
</protein>
<evidence type="ECO:0000256" key="4">
    <source>
        <dbReference type="SAM" id="SignalP"/>
    </source>
</evidence>
<dbReference type="InterPro" id="IPR028248">
    <property type="entry name" value="TMEM190"/>
</dbReference>
<accession>A0A6P5LMX3</accession>
<dbReference type="InterPro" id="IPR044913">
    <property type="entry name" value="P_trefoil_dom_sf"/>
</dbReference>
<dbReference type="GO" id="GO:0002244">
    <property type="term" value="P:hematopoietic progenitor cell differentiation"/>
    <property type="evidence" value="ECO:0007669"/>
    <property type="project" value="TreeGrafter"/>
</dbReference>
<evidence type="ECO:0000313" key="8">
    <source>
        <dbReference type="RefSeq" id="XP_020859703.1"/>
    </source>
</evidence>
<dbReference type="Proteomes" id="UP000515140">
    <property type="component" value="Unplaced"/>
</dbReference>
<dbReference type="SUPFAM" id="SSF57492">
    <property type="entry name" value="Trefoil"/>
    <property type="match status" value="1"/>
</dbReference>
<reference evidence="6 7" key="1">
    <citation type="submission" date="2025-04" db="UniProtKB">
        <authorList>
            <consortium name="RefSeq"/>
        </authorList>
    </citation>
    <scope>IDENTIFICATION</scope>
    <source>
        <tissue evidence="6 7">Spleen</tissue>
    </source>
</reference>
<dbReference type="GeneID" id="110220140"/>
<dbReference type="PANTHER" id="PTHR37868">
    <property type="entry name" value="TRANSMEMBRANE PROTEIN 190"/>
    <property type="match status" value="1"/>
</dbReference>
<dbReference type="GO" id="GO:0002079">
    <property type="term" value="C:inner acrosomal membrane"/>
    <property type="evidence" value="ECO:0007669"/>
    <property type="project" value="TreeGrafter"/>
</dbReference>
<evidence type="ECO:0000256" key="1">
    <source>
        <dbReference type="ARBA" id="ARBA00023157"/>
    </source>
</evidence>
<dbReference type="AlphaFoldDB" id="A0A6P5LMX3"/>
<sequence>MVATAILAFGFLLLVMCRAGLPSSLPDANGIQGFFSPWSCEGDMWERQACGGQAAVENPNLCFRLHCCYEEGNCFHKTLDESLRKKHLWTLGLTCAGLVMFIFFICFFWWARRRGLHKSLKMPGRLSDSGKPKTSRKSSMSSHSFSFKKKEQSPLLADGGGPKQLGDDAAEAMEGTEEEEEEGEEEDEY</sequence>
<dbReference type="Pfam" id="PF15431">
    <property type="entry name" value="TMEM190"/>
    <property type="match status" value="1"/>
</dbReference>
<dbReference type="RefSeq" id="XP_020859703.1">
    <property type="nucleotide sequence ID" value="XM_021004044.1"/>
</dbReference>